<evidence type="ECO:0000256" key="1">
    <source>
        <dbReference type="SAM" id="MobiDB-lite"/>
    </source>
</evidence>
<reference evidence="3 4" key="3">
    <citation type="journal article" date="2020" name="BMC Genomics">
        <title>Intraspecific diversification of the crop wild relative Brassica cretica Lam. using demographic model selection.</title>
        <authorList>
            <person name="Kioukis A."/>
            <person name="Michalopoulou V.A."/>
            <person name="Briers L."/>
            <person name="Pirintsos S."/>
            <person name="Studholme D.J."/>
            <person name="Pavlidis P."/>
            <person name="Sarris P.F."/>
        </authorList>
    </citation>
    <scope>NUCLEOTIDE SEQUENCE [LARGE SCALE GENOMIC DNA]</scope>
    <source>
        <strain evidence="4">cv. PFS-1207/04</strain>
        <strain evidence="3">PFS-1207/04</strain>
    </source>
</reference>
<dbReference type="AlphaFoldDB" id="A0A3N6PQ34"/>
<organism evidence="2">
    <name type="scientific">Brassica cretica</name>
    <name type="common">Mustard</name>
    <dbReference type="NCBI Taxonomy" id="69181"/>
    <lineage>
        <taxon>Eukaryota</taxon>
        <taxon>Viridiplantae</taxon>
        <taxon>Streptophyta</taxon>
        <taxon>Embryophyta</taxon>
        <taxon>Tracheophyta</taxon>
        <taxon>Spermatophyta</taxon>
        <taxon>Magnoliopsida</taxon>
        <taxon>eudicotyledons</taxon>
        <taxon>Gunneridae</taxon>
        <taxon>Pentapetalae</taxon>
        <taxon>rosids</taxon>
        <taxon>malvids</taxon>
        <taxon>Brassicales</taxon>
        <taxon>Brassicaceae</taxon>
        <taxon>Brassiceae</taxon>
        <taxon>Brassica</taxon>
    </lineage>
</organism>
<proteinExistence type="predicted"/>
<reference evidence="2" key="1">
    <citation type="submission" date="2019-12" db="EMBL/GenBank/DDBJ databases">
        <title>Genome sequencing and annotation of Brassica cretica.</title>
        <authorList>
            <person name="Studholme D.J."/>
            <person name="Sarris P.F."/>
        </authorList>
    </citation>
    <scope>NUCLEOTIDE SEQUENCE</scope>
    <source>
        <strain evidence="2">PFS-102/07</strain>
        <tissue evidence="2">Leaf</tissue>
    </source>
</reference>
<name>A0A3N6PQ34_BRACR</name>
<feature type="compositionally biased region" description="Basic and acidic residues" evidence="1">
    <location>
        <begin position="87"/>
        <end position="97"/>
    </location>
</feature>
<protein>
    <submittedName>
        <fullName evidence="2">Uncharacterized protein</fullName>
    </submittedName>
</protein>
<comment type="caution">
    <text evidence="2">The sequence shown here is derived from an EMBL/GenBank/DDBJ whole genome shotgun (WGS) entry which is preliminary data.</text>
</comment>
<reference evidence="3" key="2">
    <citation type="submission" date="2019-12" db="EMBL/GenBank/DDBJ databases">
        <authorList>
            <person name="Studholme D.J."/>
            <person name="Sarris P."/>
        </authorList>
    </citation>
    <scope>NUCLEOTIDE SEQUENCE</scope>
    <source>
        <strain evidence="3">PFS-1207/04</strain>
        <tissue evidence="3">Leaf</tissue>
    </source>
</reference>
<evidence type="ECO:0000313" key="4">
    <source>
        <dbReference type="Proteomes" id="UP000266723"/>
    </source>
</evidence>
<dbReference type="EMBL" id="QGKY02001015">
    <property type="protein sequence ID" value="KAF2571481.1"/>
    <property type="molecule type" value="Genomic_DNA"/>
</dbReference>
<evidence type="ECO:0000313" key="2">
    <source>
        <dbReference type="EMBL" id="KAF2571481.1"/>
    </source>
</evidence>
<accession>A0A3N6PQ34</accession>
<dbReference type="EMBL" id="QGKV02000759">
    <property type="protein sequence ID" value="KAF3566791.1"/>
    <property type="molecule type" value="Genomic_DNA"/>
</dbReference>
<evidence type="ECO:0000313" key="3">
    <source>
        <dbReference type="EMBL" id="KAF3566791.1"/>
    </source>
</evidence>
<dbReference type="Proteomes" id="UP000266723">
    <property type="component" value="Unassembled WGS sequence"/>
</dbReference>
<gene>
    <name evidence="3" type="ORF">DY000_02012263</name>
    <name evidence="2" type="ORF">F2Q70_00001266</name>
</gene>
<keyword evidence="4" id="KW-1185">Reference proteome</keyword>
<sequence>MAEEQQRSSSLRTIYVEFQIILSHRTVKPRTSPTCSRISLITVGHRCHTDARLTTSSRRHLCPLRLIAGLYSIRAQNKKPNAIFRSQRSDNKFKSSDMEGSGLKPAVTPVAGNGQSNILVMQT</sequence>
<feature type="region of interest" description="Disordered" evidence="1">
    <location>
        <begin position="86"/>
        <end position="108"/>
    </location>
</feature>